<organism evidence="2">
    <name type="scientific">Panicum hallii</name>
    <dbReference type="NCBI Taxonomy" id="206008"/>
    <lineage>
        <taxon>Eukaryota</taxon>
        <taxon>Viridiplantae</taxon>
        <taxon>Streptophyta</taxon>
        <taxon>Embryophyta</taxon>
        <taxon>Tracheophyta</taxon>
        <taxon>Spermatophyta</taxon>
        <taxon>Magnoliopsida</taxon>
        <taxon>Liliopsida</taxon>
        <taxon>Poales</taxon>
        <taxon>Poaceae</taxon>
        <taxon>PACMAD clade</taxon>
        <taxon>Panicoideae</taxon>
        <taxon>Panicodae</taxon>
        <taxon>Paniceae</taxon>
        <taxon>Panicinae</taxon>
        <taxon>Panicum</taxon>
        <taxon>Panicum sect. Panicum</taxon>
    </lineage>
</organism>
<sequence>MFLPAKKKNGNGNNGFDGTVDLVTDHIRKHSWYNICLLPDEMLTEIFLRLPPNARGILCASTVCKYWHKLITSYLFMRCFSTLHLPPLICGLISSRCNPRLVIRITSALNPNQVAKLKKVGFGDYLDMKICHTFRELGAWMLWHHDAEEMCFKFGYEDVL</sequence>
<evidence type="ECO:0000313" key="2">
    <source>
        <dbReference type="EMBL" id="PAN25660.1"/>
    </source>
</evidence>
<dbReference type="PANTHER" id="PTHR32133">
    <property type="entry name" value="OS07G0120400 PROTEIN"/>
    <property type="match status" value="1"/>
</dbReference>
<proteinExistence type="predicted"/>
<dbReference type="InterPro" id="IPR001810">
    <property type="entry name" value="F-box_dom"/>
</dbReference>
<dbReference type="AlphaFoldDB" id="A0A2S3HLK7"/>
<name>A0A2S3HLK7_9POAL</name>
<accession>A0A2S3HLK7</accession>
<dbReference type="Gramene" id="PAN25659">
    <property type="protein sequence ID" value="PAN25659"/>
    <property type="gene ID" value="PAHAL_4G316300"/>
</dbReference>
<dbReference type="Gramene" id="PAN25660">
    <property type="protein sequence ID" value="PAN25660"/>
    <property type="gene ID" value="PAHAL_4G316300"/>
</dbReference>
<protein>
    <recommendedName>
        <fullName evidence="1">F-box domain-containing protein</fullName>
    </recommendedName>
</protein>
<dbReference type="Pfam" id="PF12937">
    <property type="entry name" value="F-box-like"/>
    <property type="match status" value="1"/>
</dbReference>
<dbReference type="Gene3D" id="1.20.1280.50">
    <property type="match status" value="1"/>
</dbReference>
<feature type="domain" description="F-box" evidence="1">
    <location>
        <begin position="35"/>
        <end position="78"/>
    </location>
</feature>
<evidence type="ECO:0000259" key="1">
    <source>
        <dbReference type="Pfam" id="PF12937"/>
    </source>
</evidence>
<dbReference type="EMBL" id="CM008049">
    <property type="protein sequence ID" value="PAN25659.1"/>
    <property type="molecule type" value="Genomic_DNA"/>
</dbReference>
<reference evidence="2" key="1">
    <citation type="submission" date="2018-04" db="EMBL/GenBank/DDBJ databases">
        <title>WGS assembly of Panicum hallii.</title>
        <authorList>
            <person name="Lovell J."/>
            <person name="Jenkins J."/>
            <person name="Lowry D."/>
            <person name="Mamidi S."/>
            <person name="Sreedasyam A."/>
            <person name="Weng X."/>
            <person name="Barry K."/>
            <person name="Bonette J."/>
            <person name="Campitelli B."/>
            <person name="Daum C."/>
            <person name="Gordon S."/>
            <person name="Gould B."/>
            <person name="Lipzen A."/>
            <person name="Macqueen A."/>
            <person name="Palacio-Mejia J."/>
            <person name="Plott C."/>
            <person name="Shakirov E."/>
            <person name="Shu S."/>
            <person name="Yoshinaga Y."/>
            <person name="Zane M."/>
            <person name="Rokhsar D."/>
            <person name="Grimwood J."/>
            <person name="Schmutz J."/>
            <person name="Juenger T."/>
        </authorList>
    </citation>
    <scope>NUCLEOTIDE SEQUENCE [LARGE SCALE GENOMIC DNA]</scope>
    <source>
        <strain evidence="2">FIL2</strain>
    </source>
</reference>
<dbReference type="EMBL" id="CM008049">
    <property type="protein sequence ID" value="PAN25660.1"/>
    <property type="molecule type" value="Genomic_DNA"/>
</dbReference>
<dbReference type="SUPFAM" id="SSF81383">
    <property type="entry name" value="F-box domain"/>
    <property type="match status" value="1"/>
</dbReference>
<dbReference type="Proteomes" id="UP000243499">
    <property type="component" value="Chromosome 4"/>
</dbReference>
<dbReference type="InterPro" id="IPR036047">
    <property type="entry name" value="F-box-like_dom_sf"/>
</dbReference>
<gene>
    <name evidence="2" type="ORF">PAHAL_4G316300</name>
</gene>